<sequence length="78" mass="8716">NLQEQEQGYRGLLQNTLTHRDDEDGNEAAGGEPGTTIKMEAKYDSDEDTSVDLEVRTEESETTENSQDSRPRIESKLG</sequence>
<feature type="non-terminal residue" evidence="2">
    <location>
        <position position="1"/>
    </location>
</feature>
<reference evidence="2" key="1">
    <citation type="submission" date="2014-12" db="EMBL/GenBank/DDBJ databases">
        <title>Insight into the proteome of Arion vulgaris.</title>
        <authorList>
            <person name="Aradska J."/>
            <person name="Bulat T."/>
            <person name="Smidak R."/>
            <person name="Sarate P."/>
            <person name="Gangsoo J."/>
            <person name="Sialana F."/>
            <person name="Bilban M."/>
            <person name="Lubec G."/>
        </authorList>
    </citation>
    <scope>NUCLEOTIDE SEQUENCE</scope>
    <source>
        <tissue evidence="2">Skin</tissue>
    </source>
</reference>
<gene>
    <name evidence="2" type="primary">ORF18942</name>
</gene>
<proteinExistence type="predicted"/>
<organism evidence="2">
    <name type="scientific">Arion vulgaris</name>
    <dbReference type="NCBI Taxonomy" id="1028688"/>
    <lineage>
        <taxon>Eukaryota</taxon>
        <taxon>Metazoa</taxon>
        <taxon>Spiralia</taxon>
        <taxon>Lophotrochozoa</taxon>
        <taxon>Mollusca</taxon>
        <taxon>Gastropoda</taxon>
        <taxon>Heterobranchia</taxon>
        <taxon>Euthyneura</taxon>
        <taxon>Panpulmonata</taxon>
        <taxon>Eupulmonata</taxon>
        <taxon>Stylommatophora</taxon>
        <taxon>Helicina</taxon>
        <taxon>Arionoidea</taxon>
        <taxon>Arionidae</taxon>
        <taxon>Arion</taxon>
    </lineage>
</organism>
<evidence type="ECO:0000313" key="2">
    <source>
        <dbReference type="EMBL" id="CEK53066.1"/>
    </source>
</evidence>
<feature type="region of interest" description="Disordered" evidence="1">
    <location>
        <begin position="1"/>
        <end position="78"/>
    </location>
</feature>
<dbReference type="AlphaFoldDB" id="A0A0B6YB84"/>
<name>A0A0B6YB84_9EUPU</name>
<evidence type="ECO:0000256" key="1">
    <source>
        <dbReference type="SAM" id="MobiDB-lite"/>
    </source>
</evidence>
<dbReference type="EMBL" id="HACG01006201">
    <property type="protein sequence ID" value="CEK53066.1"/>
    <property type="molecule type" value="Transcribed_RNA"/>
</dbReference>
<accession>A0A0B6YB84</accession>
<protein>
    <submittedName>
        <fullName evidence="2">Uncharacterized protein</fullName>
    </submittedName>
</protein>
<feature type="non-terminal residue" evidence="2">
    <location>
        <position position="78"/>
    </location>
</feature>
<feature type="compositionally biased region" description="Basic and acidic residues" evidence="1">
    <location>
        <begin position="67"/>
        <end position="78"/>
    </location>
</feature>